<dbReference type="AlphaFoldDB" id="A0A2P2N4V9"/>
<proteinExistence type="predicted"/>
<evidence type="ECO:0000313" key="1">
    <source>
        <dbReference type="EMBL" id="MBX37541.1"/>
    </source>
</evidence>
<dbReference type="EMBL" id="GGEC01057057">
    <property type="protein sequence ID" value="MBX37541.1"/>
    <property type="molecule type" value="Transcribed_RNA"/>
</dbReference>
<reference evidence="1" key="1">
    <citation type="submission" date="2018-02" db="EMBL/GenBank/DDBJ databases">
        <title>Rhizophora mucronata_Transcriptome.</title>
        <authorList>
            <person name="Meera S.P."/>
            <person name="Sreeshan A."/>
            <person name="Augustine A."/>
        </authorList>
    </citation>
    <scope>NUCLEOTIDE SEQUENCE</scope>
    <source>
        <tissue evidence="1">Leaf</tissue>
    </source>
</reference>
<protein>
    <submittedName>
        <fullName evidence="1">Uncharacterized protein</fullName>
    </submittedName>
</protein>
<name>A0A2P2N4V9_RHIMU</name>
<accession>A0A2P2N4V9</accession>
<organism evidence="1">
    <name type="scientific">Rhizophora mucronata</name>
    <name type="common">Asiatic mangrove</name>
    <dbReference type="NCBI Taxonomy" id="61149"/>
    <lineage>
        <taxon>Eukaryota</taxon>
        <taxon>Viridiplantae</taxon>
        <taxon>Streptophyta</taxon>
        <taxon>Embryophyta</taxon>
        <taxon>Tracheophyta</taxon>
        <taxon>Spermatophyta</taxon>
        <taxon>Magnoliopsida</taxon>
        <taxon>eudicotyledons</taxon>
        <taxon>Gunneridae</taxon>
        <taxon>Pentapetalae</taxon>
        <taxon>rosids</taxon>
        <taxon>fabids</taxon>
        <taxon>Malpighiales</taxon>
        <taxon>Rhizophoraceae</taxon>
        <taxon>Rhizophora</taxon>
    </lineage>
</organism>
<sequence>MSKPQICLKIETPKRKKKTDLIQSL</sequence>